<protein>
    <submittedName>
        <fullName evidence="1">Uncharacterized protein</fullName>
    </submittedName>
</protein>
<dbReference type="Proteomes" id="UP000215914">
    <property type="component" value="Unassembled WGS sequence"/>
</dbReference>
<reference evidence="1" key="1">
    <citation type="journal article" date="2017" name="Nature">
        <title>The sunflower genome provides insights into oil metabolism, flowering and Asterid evolution.</title>
        <authorList>
            <person name="Badouin H."/>
            <person name="Gouzy J."/>
            <person name="Grassa C.J."/>
            <person name="Murat F."/>
            <person name="Staton S.E."/>
            <person name="Cottret L."/>
            <person name="Lelandais-Briere C."/>
            <person name="Owens G.L."/>
            <person name="Carrere S."/>
            <person name="Mayjonade B."/>
            <person name="Legrand L."/>
            <person name="Gill N."/>
            <person name="Kane N.C."/>
            <person name="Bowers J.E."/>
            <person name="Hubner S."/>
            <person name="Bellec A."/>
            <person name="Berard A."/>
            <person name="Berges H."/>
            <person name="Blanchet N."/>
            <person name="Boniface M.C."/>
            <person name="Brunel D."/>
            <person name="Catrice O."/>
            <person name="Chaidir N."/>
            <person name="Claudel C."/>
            <person name="Donnadieu C."/>
            <person name="Faraut T."/>
            <person name="Fievet G."/>
            <person name="Helmstetter N."/>
            <person name="King M."/>
            <person name="Knapp S.J."/>
            <person name="Lai Z."/>
            <person name="Le Paslier M.C."/>
            <person name="Lippi Y."/>
            <person name="Lorenzon L."/>
            <person name="Mandel J.R."/>
            <person name="Marage G."/>
            <person name="Marchand G."/>
            <person name="Marquand E."/>
            <person name="Bret-Mestries E."/>
            <person name="Morien E."/>
            <person name="Nambeesan S."/>
            <person name="Nguyen T."/>
            <person name="Pegot-Espagnet P."/>
            <person name="Pouilly N."/>
            <person name="Raftis F."/>
            <person name="Sallet E."/>
            <person name="Schiex T."/>
            <person name="Thomas J."/>
            <person name="Vandecasteele C."/>
            <person name="Vares D."/>
            <person name="Vear F."/>
            <person name="Vautrin S."/>
            <person name="Crespi M."/>
            <person name="Mangin B."/>
            <person name="Burke J.M."/>
            <person name="Salse J."/>
            <person name="Munos S."/>
            <person name="Vincourt P."/>
            <person name="Rieseberg L.H."/>
            <person name="Langlade N.B."/>
        </authorList>
    </citation>
    <scope>NUCLEOTIDE SEQUENCE</scope>
    <source>
        <tissue evidence="1">Leaves</tissue>
    </source>
</reference>
<proteinExistence type="predicted"/>
<evidence type="ECO:0000313" key="2">
    <source>
        <dbReference type="Proteomes" id="UP000215914"/>
    </source>
</evidence>
<sequence>MELSVMLEHVQFHVAPTDVDPGAGLQWLSIRRNSHKVNHTGAGLQWLLLKRQM</sequence>
<comment type="caution">
    <text evidence="1">The sequence shown here is derived from an EMBL/GenBank/DDBJ whole genome shotgun (WGS) entry which is preliminary data.</text>
</comment>
<dbReference type="Pfam" id="PF10344">
    <property type="entry name" value="Hobbit"/>
    <property type="match status" value="1"/>
</dbReference>
<keyword evidence="2" id="KW-1185">Reference proteome</keyword>
<name>A0A9K3IUW5_HELAN</name>
<gene>
    <name evidence="1" type="ORF">HanXRQr2_Chr06g0259621</name>
</gene>
<dbReference type="AlphaFoldDB" id="A0A9K3IUW5"/>
<dbReference type="Gramene" id="mRNA:HanXRQr2_Chr06g0259621">
    <property type="protein sequence ID" value="CDS:HanXRQr2_Chr06g0259621.1"/>
    <property type="gene ID" value="HanXRQr2_Chr06g0259621"/>
</dbReference>
<accession>A0A9K3IUW5</accession>
<organism evidence="1 2">
    <name type="scientific">Helianthus annuus</name>
    <name type="common">Common sunflower</name>
    <dbReference type="NCBI Taxonomy" id="4232"/>
    <lineage>
        <taxon>Eukaryota</taxon>
        <taxon>Viridiplantae</taxon>
        <taxon>Streptophyta</taxon>
        <taxon>Embryophyta</taxon>
        <taxon>Tracheophyta</taxon>
        <taxon>Spermatophyta</taxon>
        <taxon>Magnoliopsida</taxon>
        <taxon>eudicotyledons</taxon>
        <taxon>Gunneridae</taxon>
        <taxon>Pentapetalae</taxon>
        <taxon>asterids</taxon>
        <taxon>campanulids</taxon>
        <taxon>Asterales</taxon>
        <taxon>Asteraceae</taxon>
        <taxon>Asteroideae</taxon>
        <taxon>Heliantheae alliance</taxon>
        <taxon>Heliantheae</taxon>
        <taxon>Helianthus</taxon>
    </lineage>
</organism>
<evidence type="ECO:0000313" key="1">
    <source>
        <dbReference type="EMBL" id="KAF5802450.1"/>
    </source>
</evidence>
<dbReference type="EMBL" id="MNCJ02000321">
    <property type="protein sequence ID" value="KAF5802450.1"/>
    <property type="molecule type" value="Genomic_DNA"/>
</dbReference>
<dbReference type="InterPro" id="IPR045167">
    <property type="entry name" value="Hobbit"/>
</dbReference>
<reference evidence="1" key="2">
    <citation type="submission" date="2020-06" db="EMBL/GenBank/DDBJ databases">
        <title>Helianthus annuus Genome sequencing and assembly Release 2.</title>
        <authorList>
            <person name="Gouzy J."/>
            <person name="Langlade N."/>
            <person name="Munos S."/>
        </authorList>
    </citation>
    <scope>NUCLEOTIDE SEQUENCE</scope>
    <source>
        <tissue evidence="1">Leaves</tissue>
    </source>
</reference>